<evidence type="ECO:0000313" key="5">
    <source>
        <dbReference type="Proteomes" id="UP000594454"/>
    </source>
</evidence>
<dbReference type="PANTHER" id="PTHR10380:SF237">
    <property type="entry name" value="CUTICULAR PROTEIN 65AU, ISOFORM A-RELATED"/>
    <property type="match status" value="1"/>
</dbReference>
<evidence type="ECO:0000256" key="3">
    <source>
        <dbReference type="SAM" id="SignalP"/>
    </source>
</evidence>
<dbReference type="InParanoid" id="A0A7R8V246"/>
<dbReference type="PROSITE" id="PS00233">
    <property type="entry name" value="CHIT_BIND_RR_1"/>
    <property type="match status" value="1"/>
</dbReference>
<accession>A0A7R8V246</accession>
<feature type="signal peptide" evidence="3">
    <location>
        <begin position="1"/>
        <end position="16"/>
    </location>
</feature>
<dbReference type="GO" id="GO:0008010">
    <property type="term" value="F:structural constituent of chitin-based larval cuticle"/>
    <property type="evidence" value="ECO:0007669"/>
    <property type="project" value="TreeGrafter"/>
</dbReference>
<dbReference type="PANTHER" id="PTHR10380">
    <property type="entry name" value="CUTICLE PROTEIN"/>
    <property type="match status" value="1"/>
</dbReference>
<name>A0A7R8V246_HERIL</name>
<dbReference type="Pfam" id="PF00379">
    <property type="entry name" value="Chitin_bind_4"/>
    <property type="match status" value="1"/>
</dbReference>
<reference evidence="4 5" key="1">
    <citation type="submission" date="2020-11" db="EMBL/GenBank/DDBJ databases">
        <authorList>
            <person name="Wallbank WR R."/>
            <person name="Pardo Diaz C."/>
            <person name="Kozak K."/>
            <person name="Martin S."/>
            <person name="Jiggins C."/>
            <person name="Moest M."/>
            <person name="Warren A I."/>
            <person name="Generalovic N T."/>
            <person name="Byers J.R.P. K."/>
            <person name="Montejo-Kovacevich G."/>
            <person name="Yen C E."/>
        </authorList>
    </citation>
    <scope>NUCLEOTIDE SEQUENCE [LARGE SCALE GENOMIC DNA]</scope>
</reference>
<keyword evidence="5" id="KW-1185">Reference proteome</keyword>
<evidence type="ECO:0000256" key="1">
    <source>
        <dbReference type="ARBA" id="ARBA00022460"/>
    </source>
</evidence>
<dbReference type="GO" id="GO:0062129">
    <property type="term" value="C:chitin-based extracellular matrix"/>
    <property type="evidence" value="ECO:0007669"/>
    <property type="project" value="TreeGrafter"/>
</dbReference>
<dbReference type="PRINTS" id="PR00947">
    <property type="entry name" value="CUTICLE"/>
</dbReference>
<evidence type="ECO:0000256" key="2">
    <source>
        <dbReference type="PROSITE-ProRule" id="PRU00497"/>
    </source>
</evidence>
<dbReference type="PROSITE" id="PS51155">
    <property type="entry name" value="CHIT_BIND_RR_2"/>
    <property type="match status" value="1"/>
</dbReference>
<feature type="chain" id="PRO_5031145048" description="Pupal cuticle protein Edg-78E" evidence="3">
    <location>
        <begin position="17"/>
        <end position="135"/>
    </location>
</feature>
<keyword evidence="3" id="KW-0732">Signal</keyword>
<evidence type="ECO:0000313" key="4">
    <source>
        <dbReference type="EMBL" id="CAD7090702.1"/>
    </source>
</evidence>
<dbReference type="FunCoup" id="A0A7R8V246">
    <property type="interactions" value="100"/>
</dbReference>
<dbReference type="EMBL" id="LR899013">
    <property type="protein sequence ID" value="CAD7090702.1"/>
    <property type="molecule type" value="Genomic_DNA"/>
</dbReference>
<dbReference type="AlphaFoldDB" id="A0A7R8V246"/>
<dbReference type="InterPro" id="IPR000618">
    <property type="entry name" value="Insect_cuticle"/>
</dbReference>
<organism evidence="4 5">
    <name type="scientific">Hermetia illucens</name>
    <name type="common">Black soldier fly</name>
    <dbReference type="NCBI Taxonomy" id="343691"/>
    <lineage>
        <taxon>Eukaryota</taxon>
        <taxon>Metazoa</taxon>
        <taxon>Ecdysozoa</taxon>
        <taxon>Arthropoda</taxon>
        <taxon>Hexapoda</taxon>
        <taxon>Insecta</taxon>
        <taxon>Pterygota</taxon>
        <taxon>Neoptera</taxon>
        <taxon>Endopterygota</taxon>
        <taxon>Diptera</taxon>
        <taxon>Brachycera</taxon>
        <taxon>Stratiomyomorpha</taxon>
        <taxon>Stratiomyidae</taxon>
        <taxon>Hermetiinae</taxon>
        <taxon>Hermetia</taxon>
    </lineage>
</organism>
<keyword evidence="1 2" id="KW-0193">Cuticle</keyword>
<gene>
    <name evidence="4" type="ORF">HERILL_LOCUS13169</name>
</gene>
<evidence type="ECO:0008006" key="6">
    <source>
        <dbReference type="Google" id="ProtNLM"/>
    </source>
</evidence>
<sequence>MFKFIAFIASVATVLALPLHDAQYNNPEAGAVIKSYGSESQPDGSYRYAYETSNGIAAQEQGVGGHQAAGAFSYISPEGIPISVSYTADEHGFHPEGAHLPVPPPIPEEILKSLQWNAAHPEEEDPHYEEASRHL</sequence>
<dbReference type="InterPro" id="IPR031311">
    <property type="entry name" value="CHIT_BIND_RR_consensus"/>
</dbReference>
<proteinExistence type="predicted"/>
<dbReference type="Proteomes" id="UP000594454">
    <property type="component" value="Chromosome 5"/>
</dbReference>
<dbReference type="OrthoDB" id="6493579at2759"/>
<protein>
    <recommendedName>
        <fullName evidence="6">Pupal cuticle protein Edg-78E</fullName>
    </recommendedName>
</protein>
<dbReference type="InterPro" id="IPR050468">
    <property type="entry name" value="Cuticle_Struct_Prot"/>
</dbReference>